<dbReference type="SUPFAM" id="SSF48008">
    <property type="entry name" value="GntR ligand-binding domain-like"/>
    <property type="match status" value="1"/>
</dbReference>
<dbReference type="SMART" id="SM00895">
    <property type="entry name" value="FCD"/>
    <property type="match status" value="1"/>
</dbReference>
<evidence type="ECO:0000256" key="1">
    <source>
        <dbReference type="ARBA" id="ARBA00023015"/>
    </source>
</evidence>
<evidence type="ECO:0000256" key="3">
    <source>
        <dbReference type="ARBA" id="ARBA00023163"/>
    </source>
</evidence>
<dbReference type="GO" id="GO:0003677">
    <property type="term" value="F:DNA binding"/>
    <property type="evidence" value="ECO:0007669"/>
    <property type="project" value="UniProtKB-KW"/>
</dbReference>
<evidence type="ECO:0000313" key="5">
    <source>
        <dbReference type="EMBL" id="SDI77044.1"/>
    </source>
</evidence>
<proteinExistence type="predicted"/>
<dbReference type="Gene3D" id="1.10.10.10">
    <property type="entry name" value="Winged helix-like DNA-binding domain superfamily/Winged helix DNA-binding domain"/>
    <property type="match status" value="1"/>
</dbReference>
<dbReference type="STRING" id="29435.SAMN05216588_12441"/>
<dbReference type="PROSITE" id="PS50949">
    <property type="entry name" value="HTH_GNTR"/>
    <property type="match status" value="1"/>
</dbReference>
<dbReference type="SMART" id="SM00345">
    <property type="entry name" value="HTH_GNTR"/>
    <property type="match status" value="1"/>
</dbReference>
<keyword evidence="3" id="KW-0804">Transcription</keyword>
<dbReference type="Gene3D" id="1.20.120.530">
    <property type="entry name" value="GntR ligand-binding domain-like"/>
    <property type="match status" value="1"/>
</dbReference>
<protein>
    <submittedName>
        <fullName evidence="5">DNA-binding transcriptional regulator, GntR family</fullName>
    </submittedName>
</protein>
<evidence type="ECO:0000256" key="2">
    <source>
        <dbReference type="ARBA" id="ARBA00023125"/>
    </source>
</evidence>
<dbReference type="CDD" id="cd07377">
    <property type="entry name" value="WHTH_GntR"/>
    <property type="match status" value="1"/>
</dbReference>
<evidence type="ECO:0000259" key="4">
    <source>
        <dbReference type="PROSITE" id="PS50949"/>
    </source>
</evidence>
<organism evidence="5 6">
    <name type="scientific">Phytopseudomonas flavescens</name>
    <dbReference type="NCBI Taxonomy" id="29435"/>
    <lineage>
        <taxon>Bacteria</taxon>
        <taxon>Pseudomonadati</taxon>
        <taxon>Pseudomonadota</taxon>
        <taxon>Gammaproteobacteria</taxon>
        <taxon>Pseudomonadales</taxon>
        <taxon>Pseudomonadaceae</taxon>
        <taxon>Phytopseudomonas</taxon>
    </lineage>
</organism>
<dbReference type="EMBL" id="FNDG01000024">
    <property type="protein sequence ID" value="SDI77044.1"/>
    <property type="molecule type" value="Genomic_DNA"/>
</dbReference>
<accession>A0A1G8N9Y0</accession>
<keyword evidence="1" id="KW-0805">Transcription regulation</keyword>
<keyword evidence="2 5" id="KW-0238">DNA-binding</keyword>
<dbReference type="GO" id="GO:0003700">
    <property type="term" value="F:DNA-binding transcription factor activity"/>
    <property type="evidence" value="ECO:0007669"/>
    <property type="project" value="InterPro"/>
</dbReference>
<dbReference type="PANTHER" id="PTHR43537:SF45">
    <property type="entry name" value="GNTR FAMILY REGULATORY PROTEIN"/>
    <property type="match status" value="1"/>
</dbReference>
<reference evidence="5 6" key="1">
    <citation type="submission" date="2016-10" db="EMBL/GenBank/DDBJ databases">
        <authorList>
            <person name="de Groot N.N."/>
        </authorList>
    </citation>
    <scope>NUCLEOTIDE SEQUENCE [LARGE SCALE GENOMIC DNA]</scope>
    <source>
        <strain evidence="5 6">LMG 18387</strain>
    </source>
</reference>
<dbReference type="SUPFAM" id="SSF46785">
    <property type="entry name" value="Winged helix' DNA-binding domain"/>
    <property type="match status" value="1"/>
</dbReference>
<dbReference type="Proteomes" id="UP000198606">
    <property type="component" value="Unassembled WGS sequence"/>
</dbReference>
<dbReference type="Pfam" id="PF07729">
    <property type="entry name" value="FCD"/>
    <property type="match status" value="1"/>
</dbReference>
<evidence type="ECO:0000313" key="6">
    <source>
        <dbReference type="Proteomes" id="UP000198606"/>
    </source>
</evidence>
<dbReference type="AlphaFoldDB" id="A0A1G8N9Y0"/>
<dbReference type="PANTHER" id="PTHR43537">
    <property type="entry name" value="TRANSCRIPTIONAL REGULATOR, GNTR FAMILY"/>
    <property type="match status" value="1"/>
</dbReference>
<dbReference type="InterPro" id="IPR036390">
    <property type="entry name" value="WH_DNA-bd_sf"/>
</dbReference>
<gene>
    <name evidence="5" type="ORF">SAMN05216588_12441</name>
</gene>
<feature type="domain" description="HTH gntR-type" evidence="4">
    <location>
        <begin position="16"/>
        <end position="83"/>
    </location>
</feature>
<dbReference type="Pfam" id="PF00392">
    <property type="entry name" value="GntR"/>
    <property type="match status" value="1"/>
</dbReference>
<dbReference type="InterPro" id="IPR036388">
    <property type="entry name" value="WH-like_DNA-bd_sf"/>
</dbReference>
<dbReference type="InterPro" id="IPR008920">
    <property type="entry name" value="TF_FadR/GntR_C"/>
</dbReference>
<dbReference type="PRINTS" id="PR00035">
    <property type="entry name" value="HTHGNTR"/>
</dbReference>
<dbReference type="InterPro" id="IPR011711">
    <property type="entry name" value="GntR_C"/>
</dbReference>
<sequence>MLGGPVMNKDVPDNPRTLGETVTAEIRRKLVDGELVPGQRLSEAALSESLDISRNTLREAFRVLTQEGLLKHEPNRGVFVSVPDMASIIEIYRARRFIECQALVQAYPKHPAVKRMREAVASAQRSAEVPDWGAVGTANMAFHAAIVELADSQRLNTFYGHLSAELRLVFGLLNDAEFLHAPYIEMNAAILERLEAGRPEEAAKALDSYLVQSERTILAAYARRGA</sequence>
<dbReference type="InterPro" id="IPR000524">
    <property type="entry name" value="Tscrpt_reg_HTH_GntR"/>
</dbReference>
<name>A0A1G8N9Y0_9GAMM</name>